<dbReference type="OrthoDB" id="66958at2"/>
<dbReference type="RefSeq" id="WP_132976410.1">
    <property type="nucleotide sequence ID" value="NZ_SMAO01000003.1"/>
</dbReference>
<dbReference type="InterPro" id="IPR017871">
    <property type="entry name" value="ABC_transporter-like_CS"/>
</dbReference>
<evidence type="ECO:0000256" key="2">
    <source>
        <dbReference type="ARBA" id="ARBA00022741"/>
    </source>
</evidence>
<dbReference type="Gene3D" id="3.40.50.300">
    <property type="entry name" value="P-loop containing nucleotide triphosphate hydrolases"/>
    <property type="match status" value="1"/>
</dbReference>
<evidence type="ECO:0000256" key="3">
    <source>
        <dbReference type="ARBA" id="ARBA00022840"/>
    </source>
</evidence>
<dbReference type="GO" id="GO:0005524">
    <property type="term" value="F:ATP binding"/>
    <property type="evidence" value="ECO:0007669"/>
    <property type="project" value="UniProtKB-KW"/>
</dbReference>
<name>A0A4R3N1C2_9GAMM</name>
<dbReference type="PANTHER" id="PTHR24220">
    <property type="entry name" value="IMPORT ATP-BINDING PROTEIN"/>
    <property type="match status" value="1"/>
</dbReference>
<keyword evidence="6" id="KW-1185">Reference proteome</keyword>
<dbReference type="PROSITE" id="PS00211">
    <property type="entry name" value="ABC_TRANSPORTER_1"/>
    <property type="match status" value="1"/>
</dbReference>
<dbReference type="AlphaFoldDB" id="A0A4R3N1C2"/>
<feature type="domain" description="ABC transporter" evidence="4">
    <location>
        <begin position="2"/>
        <end position="221"/>
    </location>
</feature>
<dbReference type="SMART" id="SM00382">
    <property type="entry name" value="AAA"/>
    <property type="match status" value="1"/>
</dbReference>
<dbReference type="GO" id="GO:0016887">
    <property type="term" value="F:ATP hydrolysis activity"/>
    <property type="evidence" value="ECO:0007669"/>
    <property type="project" value="InterPro"/>
</dbReference>
<dbReference type="InterPro" id="IPR027417">
    <property type="entry name" value="P-loop_NTPase"/>
</dbReference>
<organism evidence="5 6">
    <name type="scientific">Thiobaca trueperi</name>
    <dbReference type="NCBI Taxonomy" id="127458"/>
    <lineage>
        <taxon>Bacteria</taxon>
        <taxon>Pseudomonadati</taxon>
        <taxon>Pseudomonadota</taxon>
        <taxon>Gammaproteobacteria</taxon>
        <taxon>Chromatiales</taxon>
        <taxon>Chromatiaceae</taxon>
        <taxon>Thiobaca</taxon>
    </lineage>
</organism>
<proteinExistence type="predicted"/>
<dbReference type="InterPro" id="IPR003439">
    <property type="entry name" value="ABC_transporter-like_ATP-bd"/>
</dbReference>
<gene>
    <name evidence="5" type="ORF">EDC35_10395</name>
</gene>
<sequence>MLSIENLSKRFGSVSEHPLFQAVSLRLAPGESVAIMGESGVGKSTLLNCLAGLEPVDGGRIRLRDTELTALNEDDFARLRRRDFGFVFQSFHLLPHLTLAQNVALPLWLLDLDDRTAGERARAMLERVGLGARADDWPRHLSGGEMQRVAIARALVHEPALVLCDEPTGNLDPERATGVLELLFETIHSAGAIGLLVTHSPTAATHADRVLRLTRDGLVAA</sequence>
<dbReference type="EMBL" id="SMAO01000003">
    <property type="protein sequence ID" value="TCT21997.1"/>
    <property type="molecule type" value="Genomic_DNA"/>
</dbReference>
<comment type="caution">
    <text evidence="5">The sequence shown here is derived from an EMBL/GenBank/DDBJ whole genome shotgun (WGS) entry which is preliminary data.</text>
</comment>
<dbReference type="GO" id="GO:0005886">
    <property type="term" value="C:plasma membrane"/>
    <property type="evidence" value="ECO:0007669"/>
    <property type="project" value="TreeGrafter"/>
</dbReference>
<evidence type="ECO:0000256" key="1">
    <source>
        <dbReference type="ARBA" id="ARBA00022448"/>
    </source>
</evidence>
<protein>
    <submittedName>
        <fullName evidence="5">Putative ABC transport system ATP-binding protein</fullName>
    </submittedName>
</protein>
<dbReference type="PANTHER" id="PTHR24220:SF659">
    <property type="entry name" value="TRANSPORTER, PUTATIVE-RELATED"/>
    <property type="match status" value="1"/>
</dbReference>
<dbReference type="PROSITE" id="PS50893">
    <property type="entry name" value="ABC_TRANSPORTER_2"/>
    <property type="match status" value="1"/>
</dbReference>
<evidence type="ECO:0000259" key="4">
    <source>
        <dbReference type="PROSITE" id="PS50893"/>
    </source>
</evidence>
<reference evidence="5 6" key="1">
    <citation type="submission" date="2019-03" db="EMBL/GenBank/DDBJ databases">
        <title>Genomic Encyclopedia of Type Strains, Phase IV (KMG-IV): sequencing the most valuable type-strain genomes for metagenomic binning, comparative biology and taxonomic classification.</title>
        <authorList>
            <person name="Goeker M."/>
        </authorList>
    </citation>
    <scope>NUCLEOTIDE SEQUENCE [LARGE SCALE GENOMIC DNA]</scope>
    <source>
        <strain evidence="5 6">DSM 13587</strain>
    </source>
</reference>
<dbReference type="SUPFAM" id="SSF52540">
    <property type="entry name" value="P-loop containing nucleoside triphosphate hydrolases"/>
    <property type="match status" value="1"/>
</dbReference>
<dbReference type="Proteomes" id="UP000295717">
    <property type="component" value="Unassembled WGS sequence"/>
</dbReference>
<dbReference type="InterPro" id="IPR015854">
    <property type="entry name" value="ABC_transpr_LolD-like"/>
</dbReference>
<evidence type="ECO:0000313" key="5">
    <source>
        <dbReference type="EMBL" id="TCT21997.1"/>
    </source>
</evidence>
<keyword evidence="1" id="KW-0813">Transport</keyword>
<dbReference type="InterPro" id="IPR017911">
    <property type="entry name" value="MacB-like_ATP-bd"/>
</dbReference>
<dbReference type="InterPro" id="IPR003593">
    <property type="entry name" value="AAA+_ATPase"/>
</dbReference>
<evidence type="ECO:0000313" key="6">
    <source>
        <dbReference type="Proteomes" id="UP000295717"/>
    </source>
</evidence>
<dbReference type="GO" id="GO:0022857">
    <property type="term" value="F:transmembrane transporter activity"/>
    <property type="evidence" value="ECO:0007669"/>
    <property type="project" value="TreeGrafter"/>
</dbReference>
<keyword evidence="2" id="KW-0547">Nucleotide-binding</keyword>
<accession>A0A4R3N1C2</accession>
<dbReference type="Pfam" id="PF00005">
    <property type="entry name" value="ABC_tran"/>
    <property type="match status" value="1"/>
</dbReference>
<dbReference type="CDD" id="cd03255">
    <property type="entry name" value="ABC_MJ0796_LolCDE_FtsE"/>
    <property type="match status" value="1"/>
</dbReference>
<keyword evidence="3 5" id="KW-0067">ATP-binding</keyword>